<proteinExistence type="predicted"/>
<organism evidence="1 2">
    <name type="scientific">Danxiaibacter flavus</name>
    <dbReference type="NCBI Taxonomy" id="3049108"/>
    <lineage>
        <taxon>Bacteria</taxon>
        <taxon>Pseudomonadati</taxon>
        <taxon>Bacteroidota</taxon>
        <taxon>Chitinophagia</taxon>
        <taxon>Chitinophagales</taxon>
        <taxon>Chitinophagaceae</taxon>
        <taxon>Danxiaibacter</taxon>
    </lineage>
</organism>
<dbReference type="EMBL" id="JAULBC010000003">
    <property type="protein sequence ID" value="MEX6688148.1"/>
    <property type="molecule type" value="Genomic_DNA"/>
</dbReference>
<sequence length="139" mass="15411">MKSLFKFLLVAIVFILVACNKGLYFDQASYDRGNNIVAEAKALFGKATESYSAHEGEVATLKTHINDAVAAETARGSKSNAASVNMWKSLQADNSFLNQALADWKTKDKLSSTIIEEYQKRVDAIIGIIPQYENFKIKK</sequence>
<reference evidence="1 2" key="1">
    <citation type="submission" date="2023-07" db="EMBL/GenBank/DDBJ databases">
        <authorList>
            <person name="Lian W.-H."/>
        </authorList>
    </citation>
    <scope>NUCLEOTIDE SEQUENCE [LARGE SCALE GENOMIC DNA]</scope>
    <source>
        <strain evidence="1 2">SYSU DXS3180</strain>
    </source>
</reference>
<name>A0ABV3ZE63_9BACT</name>
<dbReference type="RefSeq" id="WP_369329556.1">
    <property type="nucleotide sequence ID" value="NZ_JAULBC010000003.1"/>
</dbReference>
<dbReference type="Proteomes" id="UP001560573">
    <property type="component" value="Unassembled WGS sequence"/>
</dbReference>
<keyword evidence="2" id="KW-1185">Reference proteome</keyword>
<dbReference type="PROSITE" id="PS51257">
    <property type="entry name" value="PROKAR_LIPOPROTEIN"/>
    <property type="match status" value="1"/>
</dbReference>
<evidence type="ECO:0008006" key="3">
    <source>
        <dbReference type="Google" id="ProtNLM"/>
    </source>
</evidence>
<gene>
    <name evidence="1" type="ORF">QTN47_11615</name>
</gene>
<protein>
    <recommendedName>
        <fullName evidence="3">Lipoprotein</fullName>
    </recommendedName>
</protein>
<accession>A0ABV3ZE63</accession>
<evidence type="ECO:0000313" key="1">
    <source>
        <dbReference type="EMBL" id="MEX6688148.1"/>
    </source>
</evidence>
<comment type="caution">
    <text evidence="1">The sequence shown here is derived from an EMBL/GenBank/DDBJ whole genome shotgun (WGS) entry which is preliminary data.</text>
</comment>
<evidence type="ECO:0000313" key="2">
    <source>
        <dbReference type="Proteomes" id="UP001560573"/>
    </source>
</evidence>